<reference evidence="1 2" key="1">
    <citation type="journal article" date="2015" name="Proc. Natl. Acad. Sci. U.S.A.">
        <title>The resurrection genome of Boea hygrometrica: A blueprint for survival of dehydration.</title>
        <authorList>
            <person name="Xiao L."/>
            <person name="Yang G."/>
            <person name="Zhang L."/>
            <person name="Yang X."/>
            <person name="Zhao S."/>
            <person name="Ji Z."/>
            <person name="Zhou Q."/>
            <person name="Hu M."/>
            <person name="Wang Y."/>
            <person name="Chen M."/>
            <person name="Xu Y."/>
            <person name="Jin H."/>
            <person name="Xiao X."/>
            <person name="Hu G."/>
            <person name="Bao F."/>
            <person name="Hu Y."/>
            <person name="Wan P."/>
            <person name="Li L."/>
            <person name="Deng X."/>
            <person name="Kuang T."/>
            <person name="Xiang C."/>
            <person name="Zhu J.K."/>
            <person name="Oliver M.J."/>
            <person name="He Y."/>
        </authorList>
    </citation>
    <scope>NUCLEOTIDE SEQUENCE [LARGE SCALE GENOMIC DNA]</scope>
    <source>
        <strain evidence="2">cv. XS01</strain>
    </source>
</reference>
<sequence length="99" mass="11217">MLAKRRRIYRTQPTPNLVHAKDIASLKLKTTSYLLPLKTTRLFTQGSDLDTQILLKYENNKPVYSNPGGRIRIPNNSSQGSLLRLSPHSNQICSNILRA</sequence>
<proteinExistence type="predicted"/>
<dbReference type="AlphaFoldDB" id="A0A2Z7CA35"/>
<evidence type="ECO:0000313" key="1">
    <source>
        <dbReference type="EMBL" id="KZV42861.1"/>
    </source>
</evidence>
<dbReference type="Proteomes" id="UP000250235">
    <property type="component" value="Unassembled WGS sequence"/>
</dbReference>
<name>A0A2Z7CA35_9LAMI</name>
<gene>
    <name evidence="1" type="ORF">F511_17465</name>
</gene>
<protein>
    <submittedName>
        <fullName evidence="1">Uncharacterized protein</fullName>
    </submittedName>
</protein>
<dbReference type="EMBL" id="KQ998943">
    <property type="protein sequence ID" value="KZV42861.1"/>
    <property type="molecule type" value="Genomic_DNA"/>
</dbReference>
<organism evidence="1 2">
    <name type="scientific">Dorcoceras hygrometricum</name>
    <dbReference type="NCBI Taxonomy" id="472368"/>
    <lineage>
        <taxon>Eukaryota</taxon>
        <taxon>Viridiplantae</taxon>
        <taxon>Streptophyta</taxon>
        <taxon>Embryophyta</taxon>
        <taxon>Tracheophyta</taxon>
        <taxon>Spermatophyta</taxon>
        <taxon>Magnoliopsida</taxon>
        <taxon>eudicotyledons</taxon>
        <taxon>Gunneridae</taxon>
        <taxon>Pentapetalae</taxon>
        <taxon>asterids</taxon>
        <taxon>lamiids</taxon>
        <taxon>Lamiales</taxon>
        <taxon>Gesneriaceae</taxon>
        <taxon>Didymocarpoideae</taxon>
        <taxon>Trichosporeae</taxon>
        <taxon>Loxocarpinae</taxon>
        <taxon>Dorcoceras</taxon>
    </lineage>
</organism>
<accession>A0A2Z7CA35</accession>
<evidence type="ECO:0000313" key="2">
    <source>
        <dbReference type="Proteomes" id="UP000250235"/>
    </source>
</evidence>
<keyword evidence="2" id="KW-1185">Reference proteome</keyword>